<reference evidence="1 2" key="1">
    <citation type="submission" date="2018-06" db="EMBL/GenBank/DDBJ databases">
        <title>Genome analysis of cellulolytic fungus Trichoderma lentiforme CFAM-422.</title>
        <authorList>
            <person name="Steindorff A.S."/>
            <person name="Formighieri E.F."/>
            <person name="Midorikawa G.E.O."/>
            <person name="Tamietti M.S."/>
            <person name="Ramos E.Z."/>
            <person name="Silva A.S."/>
            <person name="Bon E.P.S."/>
            <person name="Mendes T.D."/>
            <person name="Damaso M.C.T."/>
            <person name="Favaro L.C.L."/>
        </authorList>
    </citation>
    <scope>NUCLEOTIDE SEQUENCE [LARGE SCALE GENOMIC DNA]</scope>
    <source>
        <strain evidence="1 2">CFAM-422</strain>
    </source>
</reference>
<comment type="caution">
    <text evidence="1">The sequence shown here is derived from an EMBL/GenBank/DDBJ whole genome shotgun (WGS) entry which is preliminary data.</text>
</comment>
<sequence length="64" mass="7441">MRKRRPTPVSARGKWYVDAERKLGLDSVGRPLLFKRRTQSAVDYKNTVMVIVYWGEICLVASDR</sequence>
<dbReference type="AlphaFoldDB" id="A0A9P4XIZ9"/>
<dbReference type="EMBL" id="QLNT01000006">
    <property type="protein sequence ID" value="KAF3073370.1"/>
    <property type="molecule type" value="Genomic_DNA"/>
</dbReference>
<protein>
    <submittedName>
        <fullName evidence="1">Uncharacterized protein</fullName>
    </submittedName>
</protein>
<evidence type="ECO:0000313" key="2">
    <source>
        <dbReference type="Proteomes" id="UP000801864"/>
    </source>
</evidence>
<organism evidence="1 2">
    <name type="scientific">Trichoderma lentiforme</name>
    <dbReference type="NCBI Taxonomy" id="1567552"/>
    <lineage>
        <taxon>Eukaryota</taxon>
        <taxon>Fungi</taxon>
        <taxon>Dikarya</taxon>
        <taxon>Ascomycota</taxon>
        <taxon>Pezizomycotina</taxon>
        <taxon>Sordariomycetes</taxon>
        <taxon>Hypocreomycetidae</taxon>
        <taxon>Hypocreales</taxon>
        <taxon>Hypocreaceae</taxon>
        <taxon>Trichoderma</taxon>
    </lineage>
</organism>
<accession>A0A9P4XIZ9</accession>
<dbReference type="Proteomes" id="UP000801864">
    <property type="component" value="Unassembled WGS sequence"/>
</dbReference>
<gene>
    <name evidence="1" type="ORF">CFAM422_004292</name>
</gene>
<proteinExistence type="predicted"/>
<name>A0A9P4XIZ9_9HYPO</name>
<evidence type="ECO:0000313" key="1">
    <source>
        <dbReference type="EMBL" id="KAF3073370.1"/>
    </source>
</evidence>
<keyword evidence="2" id="KW-1185">Reference proteome</keyword>